<evidence type="ECO:0000313" key="4">
    <source>
        <dbReference type="Proteomes" id="UP001431776"/>
    </source>
</evidence>
<protein>
    <submittedName>
        <fullName evidence="3">DUF4038 domain-containing protein</fullName>
    </submittedName>
</protein>
<feature type="domain" description="Putative collagen-binding" evidence="1">
    <location>
        <begin position="629"/>
        <end position="708"/>
    </location>
</feature>
<dbReference type="PANTHER" id="PTHR37836">
    <property type="entry name" value="LMO1036 PROTEIN"/>
    <property type="match status" value="1"/>
</dbReference>
<dbReference type="InterPro" id="IPR024749">
    <property type="entry name" value="Collagen-bd_put"/>
</dbReference>
<dbReference type="InterPro" id="IPR013320">
    <property type="entry name" value="ConA-like_dom_sf"/>
</dbReference>
<accession>A0AAW6TX90</accession>
<dbReference type="SUPFAM" id="SSF51445">
    <property type="entry name" value="(Trans)glycosidases"/>
    <property type="match status" value="1"/>
</dbReference>
<evidence type="ECO:0000259" key="1">
    <source>
        <dbReference type="Pfam" id="PF12904"/>
    </source>
</evidence>
<dbReference type="Gene3D" id="3.20.20.80">
    <property type="entry name" value="Glycosidases"/>
    <property type="match status" value="1"/>
</dbReference>
<dbReference type="AlphaFoldDB" id="A0AAW6TX90"/>
<name>A0AAW6TX90_9BACT</name>
<dbReference type="EMBL" id="JASCXX010000003">
    <property type="protein sequence ID" value="MDI6448053.1"/>
    <property type="molecule type" value="Genomic_DNA"/>
</dbReference>
<proteinExistence type="predicted"/>
<evidence type="ECO:0000259" key="2">
    <source>
        <dbReference type="Pfam" id="PF13204"/>
    </source>
</evidence>
<organism evidence="3 4">
    <name type="scientific">Anaerobaca lacustris</name>
    <dbReference type="NCBI Taxonomy" id="3044600"/>
    <lineage>
        <taxon>Bacteria</taxon>
        <taxon>Pseudomonadati</taxon>
        <taxon>Planctomycetota</taxon>
        <taxon>Phycisphaerae</taxon>
        <taxon>Sedimentisphaerales</taxon>
        <taxon>Anaerobacaceae</taxon>
        <taxon>Anaerobaca</taxon>
    </lineage>
</organism>
<dbReference type="Pfam" id="PF13385">
    <property type="entry name" value="Laminin_G_3"/>
    <property type="match status" value="1"/>
</dbReference>
<dbReference type="Pfam" id="PF12904">
    <property type="entry name" value="Collagen_bind_2"/>
    <property type="match status" value="1"/>
</dbReference>
<dbReference type="InterPro" id="IPR025277">
    <property type="entry name" value="Apiosidase-like_cat_dom"/>
</dbReference>
<dbReference type="Gene3D" id="2.60.120.200">
    <property type="match status" value="2"/>
</dbReference>
<dbReference type="SUPFAM" id="SSF49899">
    <property type="entry name" value="Concanavalin A-like lectins/glucanases"/>
    <property type="match status" value="1"/>
</dbReference>
<gene>
    <name evidence="3" type="ORF">QJ522_03260</name>
</gene>
<dbReference type="RefSeq" id="WP_349243463.1">
    <property type="nucleotide sequence ID" value="NZ_JASCXX010000003.1"/>
</dbReference>
<dbReference type="PANTHER" id="PTHR37836:SF3">
    <property type="entry name" value="ENDOGLUCANASE"/>
    <property type="match status" value="1"/>
</dbReference>
<comment type="caution">
    <text evidence="3">The sequence shown here is derived from an EMBL/GenBank/DDBJ whole genome shotgun (WGS) entry which is preliminary data.</text>
</comment>
<feature type="domain" description="Apiosidase-like catalytic" evidence="2">
    <location>
        <begin position="47"/>
        <end position="375"/>
    </location>
</feature>
<keyword evidence="4" id="KW-1185">Reference proteome</keyword>
<sequence length="721" mass="79989">MSDLNTHPGMRRGTRCTLWLVFLLLWLLVPAVASASADLSRGPLKVSENKRFLVHADGTPFFWLGDTAWELFHRLNREEADRYLENRAAKGYTVIQAVALAEVNGHSDPNPYGHLPLVDLDPARPAVKDGPDNDYWDHVDYIVDKANALGLYIGFLPTWGRYWHDNVKDGKPLFTVANAETYGRWLGQRYRDKHLIWILGGDRTVDNDEQKEIIRAMARGIRAGDGGAHLMTFHPRGGGGSSDYFHNDEWLDFNMRQNGHNVKFNEGFRNTRVDYDRTPVKPVLDGEPIYEDHPVSFRARDLGHSISSDVRRPLYWNLFTGAFGHTYGHHSVWQMWQPGRGLINNPLMPWYEAIDQPGAGQMQYGRWLIESRPFLTRVPDDSILVAHRPDGRSSEAGRRTIVETKKTHVVYTRDEAGRATLYVNGAVAETGTVGGDLSNWDDGFHLALGNELTEDRPWLGELHRVALYARALTSSEIAGSPADPIALYEFREGAGRMVKDTSGAGTPLDLQVKDASTIQWFADGGVRITKPALIASTGPATKLIEAVKRSKAFTIEAWIKPENTTQAGPARIVTVSRDFGGRNVTLGQLGGAYEVRFRTSVTSPNGEPALATAGADDGPTVPTAVPGAGRYRLVATRDVDRTYAMVYTPAGRTFSVWMDAIAGPQVKAWWHNPRNGQARAIGTFANTGARQFTPPDPGEMIDWVLVLDDATKNYPAPGSRK</sequence>
<dbReference type="Proteomes" id="UP001431776">
    <property type="component" value="Unassembled WGS sequence"/>
</dbReference>
<dbReference type="InterPro" id="IPR017853">
    <property type="entry name" value="GH"/>
</dbReference>
<reference evidence="3" key="1">
    <citation type="submission" date="2023-05" db="EMBL/GenBank/DDBJ databases">
        <title>Anaerotaeda fermentans gen. nov., sp. nov., a novel anaerobic planctomycete of the new family within the order Sedimentisphaerales isolated from Taman Peninsula, Russia.</title>
        <authorList>
            <person name="Khomyakova M.A."/>
            <person name="Merkel A.Y."/>
            <person name="Slobodkin A.I."/>
        </authorList>
    </citation>
    <scope>NUCLEOTIDE SEQUENCE</scope>
    <source>
        <strain evidence="3">M17dextr</strain>
    </source>
</reference>
<dbReference type="Pfam" id="PF13204">
    <property type="entry name" value="Apiosidase"/>
    <property type="match status" value="1"/>
</dbReference>
<evidence type="ECO:0000313" key="3">
    <source>
        <dbReference type="EMBL" id="MDI6448053.1"/>
    </source>
</evidence>